<dbReference type="EnsemblMetazoa" id="ASIC021912-RA">
    <property type="protein sequence ID" value="ASIC021912-PA"/>
    <property type="gene ID" value="ASIC021912"/>
</dbReference>
<reference evidence="2 4" key="1">
    <citation type="journal article" date="2014" name="BMC Genomics">
        <title>Genome sequence of Anopheles sinensis provides insight into genetics basis of mosquito competence for malaria parasites.</title>
        <authorList>
            <person name="Zhou D."/>
            <person name="Zhang D."/>
            <person name="Ding G."/>
            <person name="Shi L."/>
            <person name="Hou Q."/>
            <person name="Ye Y."/>
            <person name="Xu Y."/>
            <person name="Zhou H."/>
            <person name="Xiong C."/>
            <person name="Li S."/>
            <person name="Yu J."/>
            <person name="Hong S."/>
            <person name="Yu X."/>
            <person name="Zou P."/>
            <person name="Chen C."/>
            <person name="Chang X."/>
            <person name="Wang W."/>
            <person name="Lv Y."/>
            <person name="Sun Y."/>
            <person name="Ma L."/>
            <person name="Shen B."/>
            <person name="Zhu C."/>
        </authorList>
    </citation>
    <scope>NUCLEOTIDE SEQUENCE [LARGE SCALE GENOMIC DNA]</scope>
</reference>
<gene>
    <name evidence="2" type="ORF">ZHAS_00021912</name>
</gene>
<evidence type="ECO:0000313" key="2">
    <source>
        <dbReference type="EMBL" id="KFB53665.1"/>
    </source>
</evidence>
<keyword evidence="2" id="KW-0808">Transferase</keyword>
<sequence>MQQRALAQLEKVWIYDPCTARRTRTKAGSGLGGLSPGGTTHTTDVVLSQRLGARPRNRSGEINKPIKIDSLKVVAGPRFAPVDRNARRFCVPRGRRIGPKQLIYFTASASVRHSP</sequence>
<dbReference type="EMBL" id="KE525420">
    <property type="protein sequence ID" value="KFB53665.1"/>
    <property type="molecule type" value="Genomic_DNA"/>
</dbReference>
<feature type="region of interest" description="Disordered" evidence="1">
    <location>
        <begin position="23"/>
        <end position="64"/>
    </location>
</feature>
<dbReference type="VEuPathDB" id="VectorBase:ASIC021912"/>
<keyword evidence="4" id="KW-1185">Reference proteome</keyword>
<dbReference type="AlphaFoldDB" id="A0A084WTX1"/>
<proteinExistence type="predicted"/>
<organism evidence="2">
    <name type="scientific">Anopheles sinensis</name>
    <name type="common">Mosquito</name>
    <dbReference type="NCBI Taxonomy" id="74873"/>
    <lineage>
        <taxon>Eukaryota</taxon>
        <taxon>Metazoa</taxon>
        <taxon>Ecdysozoa</taxon>
        <taxon>Arthropoda</taxon>
        <taxon>Hexapoda</taxon>
        <taxon>Insecta</taxon>
        <taxon>Pterygota</taxon>
        <taxon>Neoptera</taxon>
        <taxon>Endopterygota</taxon>
        <taxon>Diptera</taxon>
        <taxon>Nematocera</taxon>
        <taxon>Culicoidea</taxon>
        <taxon>Culicidae</taxon>
        <taxon>Anophelinae</taxon>
        <taxon>Anopheles</taxon>
    </lineage>
</organism>
<dbReference type="Proteomes" id="UP000030765">
    <property type="component" value="Unassembled WGS sequence"/>
</dbReference>
<protein>
    <submittedName>
        <fullName evidence="2 3">Acetyl-CoA acetyltransferase</fullName>
    </submittedName>
</protein>
<name>A0A084WTX1_ANOSI</name>
<dbReference type="GO" id="GO:0016740">
    <property type="term" value="F:transferase activity"/>
    <property type="evidence" value="ECO:0007669"/>
    <property type="project" value="UniProtKB-KW"/>
</dbReference>
<evidence type="ECO:0000313" key="4">
    <source>
        <dbReference type="Proteomes" id="UP000030765"/>
    </source>
</evidence>
<evidence type="ECO:0000313" key="3">
    <source>
        <dbReference type="EnsemblMetazoa" id="ASIC021912-PA"/>
    </source>
</evidence>
<accession>A0A084WTX1</accession>
<dbReference type="EMBL" id="ATLV01026930">
    <property type="status" value="NOT_ANNOTATED_CDS"/>
    <property type="molecule type" value="Genomic_DNA"/>
</dbReference>
<reference evidence="3" key="2">
    <citation type="submission" date="2020-05" db="UniProtKB">
        <authorList>
            <consortium name="EnsemblMetazoa"/>
        </authorList>
    </citation>
    <scope>IDENTIFICATION</scope>
</reference>
<evidence type="ECO:0000256" key="1">
    <source>
        <dbReference type="SAM" id="MobiDB-lite"/>
    </source>
</evidence>